<sequence length="313" mass="34638">MKALYFDKFGDSEVLKYGEQPEPVLTADEVLVKTSFIGLNFADIYRRRGEYTIAQRAPYINGYEGAGFIVESKDKWLIGKRVLFVDVPFANASFVAVPKAHLIILPDDISLELAASIGLQGLTADFLAHDLAKDQQGAKVFISGVTGGVGQILSQMLRADGMSVYGSASKEKVATAIKLGVKEVFPSREFSWVEQQSQQFDTVYDGIGSTLNQSIKLLKNRGKVVLFGMAGGQPPQIDFVNLFSQSKNILTGDLWHFLTSYEERNSRAQRLFNYFLEEKITITPPTIFHLSDGKAAHDYLEKGKNVGKILLVP</sequence>
<dbReference type="Pfam" id="PF08240">
    <property type="entry name" value="ADH_N"/>
    <property type="match status" value="1"/>
</dbReference>
<name>A0AA45KGL2_9LACT</name>
<dbReference type="GO" id="GO:0005829">
    <property type="term" value="C:cytosol"/>
    <property type="evidence" value="ECO:0007669"/>
    <property type="project" value="TreeGrafter"/>
</dbReference>
<evidence type="ECO:0000313" key="4">
    <source>
        <dbReference type="EMBL" id="QSE75921.1"/>
    </source>
</evidence>
<dbReference type="PANTHER" id="PTHR48106">
    <property type="entry name" value="QUINONE OXIDOREDUCTASE PIG3-RELATED"/>
    <property type="match status" value="1"/>
</dbReference>
<dbReference type="InterPro" id="IPR011032">
    <property type="entry name" value="GroES-like_sf"/>
</dbReference>
<evidence type="ECO:0000256" key="2">
    <source>
        <dbReference type="ARBA" id="ARBA00023002"/>
    </source>
</evidence>
<proteinExistence type="predicted"/>
<dbReference type="InterPro" id="IPR036291">
    <property type="entry name" value="NAD(P)-bd_dom_sf"/>
</dbReference>
<reference evidence="4 5" key="1">
    <citation type="submission" date="2021-02" db="EMBL/GenBank/DDBJ databases">
        <title>Complete genome sequence of Lactococcus lactis strain K_LL004.</title>
        <authorList>
            <person name="Kim H.B."/>
        </authorList>
    </citation>
    <scope>NUCLEOTIDE SEQUENCE [LARGE SCALE GENOMIC DNA]</scope>
    <source>
        <strain evidence="4 5">K_LL004</strain>
    </source>
</reference>
<evidence type="ECO:0000259" key="3">
    <source>
        <dbReference type="SMART" id="SM00829"/>
    </source>
</evidence>
<dbReference type="SUPFAM" id="SSF50129">
    <property type="entry name" value="GroES-like"/>
    <property type="match status" value="1"/>
</dbReference>
<feature type="domain" description="Enoyl reductase (ER)" evidence="3">
    <location>
        <begin position="10"/>
        <end position="311"/>
    </location>
</feature>
<dbReference type="AlphaFoldDB" id="A0AA45KGL2"/>
<dbReference type="SUPFAM" id="SSF51735">
    <property type="entry name" value="NAD(P)-binding Rossmann-fold domains"/>
    <property type="match status" value="1"/>
</dbReference>
<protein>
    <submittedName>
        <fullName evidence="4">Zinc-binding dehydrogenase</fullName>
    </submittedName>
</protein>
<dbReference type="Gene3D" id="3.40.50.720">
    <property type="entry name" value="NAD(P)-binding Rossmann-like Domain"/>
    <property type="match status" value="1"/>
</dbReference>
<dbReference type="EMBL" id="CP070872">
    <property type="protein sequence ID" value="QSE75921.1"/>
    <property type="molecule type" value="Genomic_DNA"/>
</dbReference>
<dbReference type="Pfam" id="PF13602">
    <property type="entry name" value="ADH_zinc_N_2"/>
    <property type="match status" value="1"/>
</dbReference>
<organism evidence="4 5">
    <name type="scientific">Lactococcus taiwanensis</name>
    <dbReference type="NCBI Taxonomy" id="1151742"/>
    <lineage>
        <taxon>Bacteria</taxon>
        <taxon>Bacillati</taxon>
        <taxon>Bacillota</taxon>
        <taxon>Bacilli</taxon>
        <taxon>Lactobacillales</taxon>
        <taxon>Streptococcaceae</taxon>
        <taxon>Lactococcus</taxon>
    </lineage>
</organism>
<accession>A0AA45KGL2</accession>
<dbReference type="PANTHER" id="PTHR48106:SF13">
    <property type="entry name" value="QUINONE OXIDOREDUCTASE-RELATED"/>
    <property type="match status" value="1"/>
</dbReference>
<dbReference type="InterPro" id="IPR013154">
    <property type="entry name" value="ADH-like_N"/>
</dbReference>
<keyword evidence="2" id="KW-0560">Oxidoreductase</keyword>
<keyword evidence="1" id="KW-0521">NADP</keyword>
<evidence type="ECO:0000313" key="5">
    <source>
        <dbReference type="Proteomes" id="UP000663608"/>
    </source>
</evidence>
<dbReference type="GO" id="GO:0003960">
    <property type="term" value="F:quinone reductase (NADPH) activity"/>
    <property type="evidence" value="ECO:0007669"/>
    <property type="project" value="TreeGrafter"/>
</dbReference>
<dbReference type="Gene3D" id="3.90.180.10">
    <property type="entry name" value="Medium-chain alcohol dehydrogenases, catalytic domain"/>
    <property type="match status" value="1"/>
</dbReference>
<dbReference type="InterPro" id="IPR020843">
    <property type="entry name" value="ER"/>
</dbReference>
<dbReference type="GO" id="GO:0070402">
    <property type="term" value="F:NADPH binding"/>
    <property type="evidence" value="ECO:0007669"/>
    <property type="project" value="TreeGrafter"/>
</dbReference>
<gene>
    <name evidence="4" type="ORF">JW886_05405</name>
</gene>
<dbReference type="SMART" id="SM00829">
    <property type="entry name" value="PKS_ER"/>
    <property type="match status" value="1"/>
</dbReference>
<dbReference type="Proteomes" id="UP000663608">
    <property type="component" value="Chromosome"/>
</dbReference>
<keyword evidence="5" id="KW-1185">Reference proteome</keyword>
<evidence type="ECO:0000256" key="1">
    <source>
        <dbReference type="ARBA" id="ARBA00022857"/>
    </source>
</evidence>
<dbReference type="RefSeq" id="WP_205871494.1">
    <property type="nucleotide sequence ID" value="NZ_CP070872.1"/>
</dbReference>
<dbReference type="KEGG" id="lti:JW886_05405"/>
<dbReference type="GO" id="GO:0035925">
    <property type="term" value="F:mRNA 3'-UTR AU-rich region binding"/>
    <property type="evidence" value="ECO:0007669"/>
    <property type="project" value="TreeGrafter"/>
</dbReference>